<evidence type="ECO:0000256" key="1">
    <source>
        <dbReference type="SAM" id="MobiDB-lite"/>
    </source>
</evidence>
<keyword evidence="3" id="KW-1185">Reference proteome</keyword>
<evidence type="ECO:0000313" key="3">
    <source>
        <dbReference type="Proteomes" id="UP000724874"/>
    </source>
</evidence>
<organism evidence="2 3">
    <name type="scientific">Gymnopilus junonius</name>
    <name type="common">Spectacular rustgill mushroom</name>
    <name type="synonym">Gymnopilus spectabilis subsp. junonius</name>
    <dbReference type="NCBI Taxonomy" id="109634"/>
    <lineage>
        <taxon>Eukaryota</taxon>
        <taxon>Fungi</taxon>
        <taxon>Dikarya</taxon>
        <taxon>Basidiomycota</taxon>
        <taxon>Agaricomycotina</taxon>
        <taxon>Agaricomycetes</taxon>
        <taxon>Agaricomycetidae</taxon>
        <taxon>Agaricales</taxon>
        <taxon>Agaricineae</taxon>
        <taxon>Hymenogastraceae</taxon>
        <taxon>Gymnopilus</taxon>
    </lineage>
</organism>
<reference evidence="2" key="1">
    <citation type="submission" date="2020-11" db="EMBL/GenBank/DDBJ databases">
        <authorList>
            <consortium name="DOE Joint Genome Institute"/>
            <person name="Ahrendt S."/>
            <person name="Riley R."/>
            <person name="Andreopoulos W."/>
            <person name="LaButti K."/>
            <person name="Pangilinan J."/>
            <person name="Ruiz-duenas F.J."/>
            <person name="Barrasa J.M."/>
            <person name="Sanchez-Garcia M."/>
            <person name="Camarero S."/>
            <person name="Miyauchi S."/>
            <person name="Serrano A."/>
            <person name="Linde D."/>
            <person name="Babiker R."/>
            <person name="Drula E."/>
            <person name="Ayuso-Fernandez I."/>
            <person name="Pacheco R."/>
            <person name="Padilla G."/>
            <person name="Ferreira P."/>
            <person name="Barriuso J."/>
            <person name="Kellner H."/>
            <person name="Castanera R."/>
            <person name="Alfaro M."/>
            <person name="Ramirez L."/>
            <person name="Pisabarro A.G."/>
            <person name="Kuo A."/>
            <person name="Tritt A."/>
            <person name="Lipzen A."/>
            <person name="He G."/>
            <person name="Yan M."/>
            <person name="Ng V."/>
            <person name="Cullen D."/>
            <person name="Martin F."/>
            <person name="Rosso M.-N."/>
            <person name="Henrissat B."/>
            <person name="Hibbett D."/>
            <person name="Martinez A.T."/>
            <person name="Grigoriev I.V."/>
        </authorList>
    </citation>
    <scope>NUCLEOTIDE SEQUENCE</scope>
    <source>
        <strain evidence="2">AH 44721</strain>
    </source>
</reference>
<feature type="compositionally biased region" description="Low complexity" evidence="1">
    <location>
        <begin position="105"/>
        <end position="115"/>
    </location>
</feature>
<proteinExistence type="predicted"/>
<dbReference type="AlphaFoldDB" id="A0A9P5NC79"/>
<sequence length="251" mass="27412">MNEISPFFKPGAPPPTLPILVAQTEIGVVSTLSKLLAQEEIGSGPMLTCSSTHFTPYPKLALRKPIPSSQFSFQSAMPGSHLCPQSSAKSAVPALQVVSLDVESSEGSHSGSESESLSDTEADDERFIPKPAGEAGRPGHGGYNLKETRAWHPKEYKMIKVIPHSLSVKEHLDISKSFNKHSVTTICYICNVTTEKFSILESYANCWPVIDFVRLELKYTSRCAKEDSLKTLLPSADPKPTTHTHKSSCKK</sequence>
<name>A0A9P5NC79_GYMJU</name>
<dbReference type="EMBL" id="JADNYJ010000131">
    <property type="protein sequence ID" value="KAF8881509.1"/>
    <property type="molecule type" value="Genomic_DNA"/>
</dbReference>
<dbReference type="OrthoDB" id="2686745at2759"/>
<evidence type="ECO:0000313" key="2">
    <source>
        <dbReference type="EMBL" id="KAF8881509.1"/>
    </source>
</evidence>
<gene>
    <name evidence="2" type="ORF">CPB84DRAFT_1687214</name>
</gene>
<dbReference type="Proteomes" id="UP000724874">
    <property type="component" value="Unassembled WGS sequence"/>
</dbReference>
<accession>A0A9P5NC79</accession>
<protein>
    <submittedName>
        <fullName evidence="2">Uncharacterized protein</fullName>
    </submittedName>
</protein>
<comment type="caution">
    <text evidence="2">The sequence shown here is derived from an EMBL/GenBank/DDBJ whole genome shotgun (WGS) entry which is preliminary data.</text>
</comment>
<feature type="region of interest" description="Disordered" evidence="1">
    <location>
        <begin position="102"/>
        <end position="144"/>
    </location>
</feature>